<gene>
    <name evidence="3" type="ORF">CSO01_05500</name>
</gene>
<dbReference type="SUPFAM" id="SSF53098">
    <property type="entry name" value="Ribonuclease H-like"/>
    <property type="match status" value="1"/>
</dbReference>
<dbReference type="Pfam" id="PF13683">
    <property type="entry name" value="rve_3"/>
    <property type="match status" value="1"/>
</dbReference>
<evidence type="ECO:0000256" key="1">
    <source>
        <dbReference type="SAM" id="MobiDB-lite"/>
    </source>
</evidence>
<organism evidence="3 4">
    <name type="scientific">Cellulomonas soli</name>
    <dbReference type="NCBI Taxonomy" id="931535"/>
    <lineage>
        <taxon>Bacteria</taxon>
        <taxon>Bacillati</taxon>
        <taxon>Actinomycetota</taxon>
        <taxon>Actinomycetes</taxon>
        <taxon>Micrococcales</taxon>
        <taxon>Cellulomonadaceae</taxon>
        <taxon>Cellulomonas</taxon>
    </lineage>
</organism>
<feature type="compositionally biased region" description="Low complexity" evidence="1">
    <location>
        <begin position="70"/>
        <end position="82"/>
    </location>
</feature>
<dbReference type="AlphaFoldDB" id="A0A512P9G3"/>
<keyword evidence="4" id="KW-1185">Reference proteome</keyword>
<dbReference type="InterPro" id="IPR001584">
    <property type="entry name" value="Integrase_cat-core"/>
</dbReference>
<sequence>MGRVASSVDNTTMESTWSSLQRELLDRRAWANREELASVVFGWIEGFYNPVRRHSRLGYQSPNEFEDLHTTASAAASSTNRS</sequence>
<name>A0A512P9G3_9CELL</name>
<dbReference type="GO" id="GO:0015074">
    <property type="term" value="P:DNA integration"/>
    <property type="evidence" value="ECO:0007669"/>
    <property type="project" value="InterPro"/>
</dbReference>
<dbReference type="EMBL" id="BKAL01000002">
    <property type="protein sequence ID" value="GEP67835.1"/>
    <property type="molecule type" value="Genomic_DNA"/>
</dbReference>
<dbReference type="Proteomes" id="UP000321798">
    <property type="component" value="Unassembled WGS sequence"/>
</dbReference>
<comment type="caution">
    <text evidence="3">The sequence shown here is derived from an EMBL/GenBank/DDBJ whole genome shotgun (WGS) entry which is preliminary data.</text>
</comment>
<accession>A0A512P9G3</accession>
<dbReference type="InterPro" id="IPR050900">
    <property type="entry name" value="Transposase_IS3/IS150/IS904"/>
</dbReference>
<dbReference type="PANTHER" id="PTHR46889:SF4">
    <property type="entry name" value="TRANSPOSASE INSO FOR INSERTION SEQUENCE ELEMENT IS911B-RELATED"/>
    <property type="match status" value="1"/>
</dbReference>
<reference evidence="3 4" key="1">
    <citation type="submission" date="2019-07" db="EMBL/GenBank/DDBJ databases">
        <title>Whole genome shotgun sequence of Cellulomonas soli NBRC 109434.</title>
        <authorList>
            <person name="Hosoyama A."/>
            <person name="Uohara A."/>
            <person name="Ohji S."/>
            <person name="Ichikawa N."/>
        </authorList>
    </citation>
    <scope>NUCLEOTIDE SEQUENCE [LARGE SCALE GENOMIC DNA]</scope>
    <source>
        <strain evidence="3 4">NBRC 109434</strain>
    </source>
</reference>
<dbReference type="OrthoDB" id="4426778at2"/>
<evidence type="ECO:0000313" key="4">
    <source>
        <dbReference type="Proteomes" id="UP000321798"/>
    </source>
</evidence>
<proteinExistence type="predicted"/>
<dbReference type="PANTHER" id="PTHR46889">
    <property type="entry name" value="TRANSPOSASE INSF FOR INSERTION SEQUENCE IS3B-RELATED"/>
    <property type="match status" value="1"/>
</dbReference>
<protein>
    <recommendedName>
        <fullName evidence="2">Integrase catalytic domain-containing protein</fullName>
    </recommendedName>
</protein>
<dbReference type="RefSeq" id="WP_146951621.1">
    <property type="nucleotide sequence ID" value="NZ_BAABBJ010000015.1"/>
</dbReference>
<evidence type="ECO:0000313" key="3">
    <source>
        <dbReference type="EMBL" id="GEP67835.1"/>
    </source>
</evidence>
<dbReference type="InterPro" id="IPR012337">
    <property type="entry name" value="RNaseH-like_sf"/>
</dbReference>
<feature type="region of interest" description="Disordered" evidence="1">
    <location>
        <begin position="60"/>
        <end position="82"/>
    </location>
</feature>
<feature type="domain" description="Integrase catalytic" evidence="2">
    <location>
        <begin position="2"/>
        <end position="62"/>
    </location>
</feature>
<evidence type="ECO:0000259" key="2">
    <source>
        <dbReference type="Pfam" id="PF13683"/>
    </source>
</evidence>